<evidence type="ECO:0000256" key="13">
    <source>
        <dbReference type="RuleBase" id="RU365017"/>
    </source>
</evidence>
<evidence type="ECO:0000259" key="16">
    <source>
        <dbReference type="Pfam" id="PF20628"/>
    </source>
</evidence>
<evidence type="ECO:0000256" key="3">
    <source>
        <dbReference type="ARBA" id="ARBA00022617"/>
    </source>
</evidence>
<dbReference type="InterPro" id="IPR006314">
    <property type="entry name" value="Dyp_peroxidase"/>
</dbReference>
<evidence type="ECO:0000256" key="1">
    <source>
        <dbReference type="ARBA" id="ARBA00004196"/>
    </source>
</evidence>
<gene>
    <name evidence="17" type="primary">efeB</name>
    <name evidence="17" type="ORF">ACFW88_22730</name>
</gene>
<comment type="caution">
    <text evidence="17">The sequence shown here is derived from an EMBL/GenBank/DDBJ whole genome shotgun (WGS) entry which is preliminary data.</text>
</comment>
<dbReference type="InterPro" id="IPR006313">
    <property type="entry name" value="EfeB/EfeN"/>
</dbReference>
<dbReference type="RefSeq" id="WP_381802484.1">
    <property type="nucleotide sequence ID" value="NZ_JBHYTS010000037.1"/>
</dbReference>
<dbReference type="InterPro" id="IPR006311">
    <property type="entry name" value="TAT_signal"/>
</dbReference>
<evidence type="ECO:0000256" key="14">
    <source>
        <dbReference type="SAM" id="MobiDB-lite"/>
    </source>
</evidence>
<dbReference type="PANTHER" id="PTHR30521:SF4">
    <property type="entry name" value="DEFERROCHELATASE"/>
    <property type="match status" value="1"/>
</dbReference>
<dbReference type="PROSITE" id="PS51318">
    <property type="entry name" value="TAT"/>
    <property type="match status" value="1"/>
</dbReference>
<evidence type="ECO:0000256" key="12">
    <source>
        <dbReference type="ARBA" id="ARBA00048856"/>
    </source>
</evidence>
<comment type="cofactor">
    <cofactor evidence="13">
        <name>heme b</name>
        <dbReference type="ChEBI" id="CHEBI:60344"/>
    </cofactor>
    <text evidence="13">Binds 1 heme b (iron(II)-protoporphyrin IX) group non-covalently per subunit.</text>
</comment>
<protein>
    <recommendedName>
        <fullName evidence="10 13">Deferrochelatase</fullName>
        <ecNumber evidence="13">1.11.1.-</ecNumber>
    </recommendedName>
    <alternativeName>
        <fullName evidence="11 13">Peroxidase EfeB</fullName>
    </alternativeName>
</protein>
<dbReference type="Proteomes" id="UP001599756">
    <property type="component" value="Unassembled WGS sequence"/>
</dbReference>
<accession>A0ABW6H9K8</accession>
<comment type="subcellular location">
    <subcellularLocation>
        <location evidence="1">Cell envelope</location>
    </subcellularLocation>
</comment>
<dbReference type="PANTHER" id="PTHR30521">
    <property type="entry name" value="DEFERROCHELATASE/PEROXIDASE"/>
    <property type="match status" value="1"/>
</dbReference>
<feature type="domain" description="Dyp-type peroxidase N-terminal" evidence="15">
    <location>
        <begin position="69"/>
        <end position="221"/>
    </location>
</feature>
<dbReference type="NCBIfam" id="TIGR01412">
    <property type="entry name" value="tat_substr_1"/>
    <property type="match status" value="1"/>
</dbReference>
<keyword evidence="6 13" id="KW-0560">Oxidoreductase</keyword>
<dbReference type="NCBIfam" id="TIGR01413">
    <property type="entry name" value="Dyp_perox_fam"/>
    <property type="match status" value="1"/>
</dbReference>
<evidence type="ECO:0000256" key="11">
    <source>
        <dbReference type="ARBA" id="ARBA00033775"/>
    </source>
</evidence>
<dbReference type="EMBL" id="JBHYTS010000037">
    <property type="protein sequence ID" value="MFE1753322.1"/>
    <property type="molecule type" value="Genomic_DNA"/>
</dbReference>
<keyword evidence="18" id="KW-1185">Reference proteome</keyword>
<evidence type="ECO:0000256" key="2">
    <source>
        <dbReference type="ARBA" id="ARBA00022559"/>
    </source>
</evidence>
<evidence type="ECO:0000256" key="7">
    <source>
        <dbReference type="ARBA" id="ARBA00023004"/>
    </source>
</evidence>
<sequence length="426" mass="45485">MPSAETSAPQGGCPAGHGRRTFVRTALGAGAAGAVLAGGGFALGRTGTAEASAADTGDAAKVPFHGVHQAGVVTPAPAAATFVSFDVIADSREELAGLLKTITERARFLTAGGTPTDLGVGAPPSDNGILGPEVPADALTVTVGVGASLFDDRYGLAKAKPRRLTPMRTFPNDNLRQAECHGDLSLQICANRQDTVLHALRDIARHTRGAMQIKWRVDGFQNTPRPTGAQRNLLGFKDGIANPDVTSARETNRLIWVGDGQGEPAWTHGGTYQVIRIIRMLVEFWDRVSLTEQEKMFGRRKDTGAPLDGAEETDVPNYAKDPKGTAIPLDAHIRLANPRTAATDSSRLLRRGYNYDRGVDNVGNLDMGLVFCSYQQDVVRQFEATQTRLIDEPLVDYISPTGGGYFFALPGVRDRADWLGRGLLSA</sequence>
<organism evidence="17 18">
    <name type="scientific">Streptomyces anandii</name>
    <dbReference type="NCBI Taxonomy" id="285454"/>
    <lineage>
        <taxon>Bacteria</taxon>
        <taxon>Bacillati</taxon>
        <taxon>Actinomycetota</taxon>
        <taxon>Actinomycetes</taxon>
        <taxon>Kitasatosporales</taxon>
        <taxon>Streptomycetaceae</taxon>
        <taxon>Streptomyces</taxon>
    </lineage>
</organism>
<dbReference type="SUPFAM" id="SSF54909">
    <property type="entry name" value="Dimeric alpha+beta barrel"/>
    <property type="match status" value="1"/>
</dbReference>
<comment type="function">
    <text evidence="13">Involved in the recovery of exogenous heme iron. Extracts iron from heme while preserving the protoporphyrin ring intact.</text>
</comment>
<feature type="region of interest" description="Disordered" evidence="14">
    <location>
        <begin position="300"/>
        <end position="321"/>
    </location>
</feature>
<keyword evidence="4 13" id="KW-0479">Metal-binding</keyword>
<dbReference type="EC" id="1.11.1.-" evidence="13"/>
<keyword evidence="7 13" id="KW-0408">Iron</keyword>
<dbReference type="InterPro" id="IPR048328">
    <property type="entry name" value="Dyp_perox_C"/>
</dbReference>
<evidence type="ECO:0000256" key="6">
    <source>
        <dbReference type="ARBA" id="ARBA00023002"/>
    </source>
</evidence>
<keyword evidence="8" id="KW-0456">Lyase</keyword>
<dbReference type="InterPro" id="IPR048327">
    <property type="entry name" value="Dyp_perox_N"/>
</dbReference>
<dbReference type="PROSITE" id="PS51404">
    <property type="entry name" value="DYP_PEROXIDASE"/>
    <property type="match status" value="1"/>
</dbReference>
<evidence type="ECO:0000256" key="8">
    <source>
        <dbReference type="ARBA" id="ARBA00023239"/>
    </source>
</evidence>
<feature type="domain" description="Dyp-type peroxidase C-terminal" evidence="16">
    <location>
        <begin position="230"/>
        <end position="412"/>
    </location>
</feature>
<dbReference type="Pfam" id="PF04261">
    <property type="entry name" value="Dyp_perox_N"/>
    <property type="match status" value="1"/>
</dbReference>
<comment type="catalytic activity">
    <reaction evidence="12">
        <text>heme b + 2 H(+) = protoporphyrin IX + Fe(2+)</text>
        <dbReference type="Rhea" id="RHEA:22584"/>
        <dbReference type="ChEBI" id="CHEBI:15378"/>
        <dbReference type="ChEBI" id="CHEBI:29033"/>
        <dbReference type="ChEBI" id="CHEBI:57306"/>
        <dbReference type="ChEBI" id="CHEBI:60344"/>
        <dbReference type="EC" id="4.98.1.1"/>
    </reaction>
    <physiologicalReaction direction="left-to-right" evidence="12">
        <dbReference type="Rhea" id="RHEA:22585"/>
    </physiologicalReaction>
</comment>
<dbReference type="Pfam" id="PF20628">
    <property type="entry name" value="Dyp_perox_C"/>
    <property type="match status" value="1"/>
</dbReference>
<keyword evidence="2 13" id="KW-0575">Peroxidase</keyword>
<evidence type="ECO:0000256" key="5">
    <source>
        <dbReference type="ARBA" id="ARBA00022729"/>
    </source>
</evidence>
<evidence type="ECO:0000256" key="4">
    <source>
        <dbReference type="ARBA" id="ARBA00022723"/>
    </source>
</evidence>
<evidence type="ECO:0000259" key="15">
    <source>
        <dbReference type="Pfam" id="PF04261"/>
    </source>
</evidence>
<comment type="similarity">
    <text evidence="9 13">Belongs to the DyP-type peroxidase family.</text>
</comment>
<proteinExistence type="inferred from homology"/>
<dbReference type="InterPro" id="IPR011008">
    <property type="entry name" value="Dimeric_a/b-barrel"/>
</dbReference>
<evidence type="ECO:0000256" key="9">
    <source>
        <dbReference type="ARBA" id="ARBA00025737"/>
    </source>
</evidence>
<keyword evidence="5" id="KW-0732">Signal</keyword>
<reference evidence="17 18" key="1">
    <citation type="submission" date="2024-09" db="EMBL/GenBank/DDBJ databases">
        <title>The Natural Products Discovery Center: Release of the First 8490 Sequenced Strains for Exploring Actinobacteria Biosynthetic Diversity.</title>
        <authorList>
            <person name="Kalkreuter E."/>
            <person name="Kautsar S.A."/>
            <person name="Yang D."/>
            <person name="Bader C.D."/>
            <person name="Teijaro C.N."/>
            <person name="Fluegel L."/>
            <person name="Davis C.M."/>
            <person name="Simpson J.R."/>
            <person name="Lauterbach L."/>
            <person name="Steele A.D."/>
            <person name="Gui C."/>
            <person name="Meng S."/>
            <person name="Li G."/>
            <person name="Viehrig K."/>
            <person name="Ye F."/>
            <person name="Su P."/>
            <person name="Kiefer A.F."/>
            <person name="Nichols A."/>
            <person name="Cepeda A.J."/>
            <person name="Yan W."/>
            <person name="Fan B."/>
            <person name="Jiang Y."/>
            <person name="Adhikari A."/>
            <person name="Zheng C.-J."/>
            <person name="Schuster L."/>
            <person name="Cowan T.M."/>
            <person name="Smanski M.J."/>
            <person name="Chevrette M.G."/>
            <person name="De Carvalho L.P.S."/>
            <person name="Shen B."/>
        </authorList>
    </citation>
    <scope>NUCLEOTIDE SEQUENCE [LARGE SCALE GENOMIC DNA]</scope>
    <source>
        <strain evidence="17 18">NPDC059500</strain>
    </source>
</reference>
<name>A0ABW6H9K8_9ACTN</name>
<evidence type="ECO:0000313" key="18">
    <source>
        <dbReference type="Proteomes" id="UP001599756"/>
    </source>
</evidence>
<evidence type="ECO:0000256" key="10">
    <source>
        <dbReference type="ARBA" id="ARBA00033771"/>
    </source>
</evidence>
<evidence type="ECO:0000313" key="17">
    <source>
        <dbReference type="EMBL" id="MFE1753322.1"/>
    </source>
</evidence>
<keyword evidence="3 13" id="KW-0349">Heme</keyword>